<dbReference type="Proteomes" id="UP001606303">
    <property type="component" value="Unassembled WGS sequence"/>
</dbReference>
<dbReference type="EMBL" id="JBIGIB010000001">
    <property type="protein sequence ID" value="MFG6465515.1"/>
    <property type="molecule type" value="Genomic_DNA"/>
</dbReference>
<protein>
    <submittedName>
        <fullName evidence="2">SMI1/KNR4 family protein</fullName>
    </submittedName>
</protein>
<name>A0ABW7GUB0_9BURK</name>
<gene>
    <name evidence="2" type="ORF">ACG01O_02720</name>
</gene>
<reference evidence="2 3" key="1">
    <citation type="submission" date="2024-08" db="EMBL/GenBank/DDBJ databases">
        <authorList>
            <person name="Lu H."/>
        </authorList>
    </citation>
    <scope>NUCLEOTIDE SEQUENCE [LARGE SCALE GENOMIC DNA]</scope>
    <source>
        <strain evidence="2 3">BYS87W</strain>
    </source>
</reference>
<dbReference type="RefSeq" id="WP_394381130.1">
    <property type="nucleotide sequence ID" value="NZ_JBIGIB010000001.1"/>
</dbReference>
<proteinExistence type="predicted"/>
<evidence type="ECO:0000313" key="3">
    <source>
        <dbReference type="Proteomes" id="UP001606303"/>
    </source>
</evidence>
<accession>A0ABW7GUB0</accession>
<dbReference type="SUPFAM" id="SSF160631">
    <property type="entry name" value="SMI1/KNR4-like"/>
    <property type="match status" value="1"/>
</dbReference>
<feature type="domain" description="Knr4/Smi1-like" evidence="1">
    <location>
        <begin position="34"/>
        <end position="149"/>
    </location>
</feature>
<dbReference type="Pfam" id="PF09346">
    <property type="entry name" value="SMI1_KNR4"/>
    <property type="match status" value="1"/>
</dbReference>
<organism evidence="2 3">
    <name type="scientific">Pelomonas baiyunensis</name>
    <dbReference type="NCBI Taxonomy" id="3299026"/>
    <lineage>
        <taxon>Bacteria</taxon>
        <taxon>Pseudomonadati</taxon>
        <taxon>Pseudomonadota</taxon>
        <taxon>Betaproteobacteria</taxon>
        <taxon>Burkholderiales</taxon>
        <taxon>Sphaerotilaceae</taxon>
        <taxon>Roseateles</taxon>
    </lineage>
</organism>
<sequence>MLNGVESLRTNAMCADRLNSRHLRHGPQTRWNRGASLEAIEHLRKKIPSQIPCGYLNLLAATDGGEAALPVAPYNCCLDDATTVLTGGAKAWRQRWLEEGFFIIGGDGGGELLAFDLRTQGEPPIVAIDMVAGSESAMMVAPSVEAFVAMLGREEAA</sequence>
<dbReference type="InterPro" id="IPR018958">
    <property type="entry name" value="Knr4/Smi1-like_dom"/>
</dbReference>
<evidence type="ECO:0000259" key="1">
    <source>
        <dbReference type="Pfam" id="PF09346"/>
    </source>
</evidence>
<keyword evidence="3" id="KW-1185">Reference proteome</keyword>
<dbReference type="Gene3D" id="3.40.1580.10">
    <property type="entry name" value="SMI1/KNR4-like"/>
    <property type="match status" value="1"/>
</dbReference>
<dbReference type="InterPro" id="IPR037883">
    <property type="entry name" value="Knr4/Smi1-like_sf"/>
</dbReference>
<evidence type="ECO:0000313" key="2">
    <source>
        <dbReference type="EMBL" id="MFG6465515.1"/>
    </source>
</evidence>
<comment type="caution">
    <text evidence="2">The sequence shown here is derived from an EMBL/GenBank/DDBJ whole genome shotgun (WGS) entry which is preliminary data.</text>
</comment>